<dbReference type="GO" id="GO:0000155">
    <property type="term" value="F:phosphorelay sensor kinase activity"/>
    <property type="evidence" value="ECO:0007669"/>
    <property type="project" value="InterPro"/>
</dbReference>
<keyword evidence="8" id="KW-0902">Two-component regulatory system</keyword>
<keyword evidence="9" id="KW-0175">Coiled coil</keyword>
<evidence type="ECO:0000256" key="5">
    <source>
        <dbReference type="ARBA" id="ARBA00022741"/>
    </source>
</evidence>
<feature type="coiled-coil region" evidence="9">
    <location>
        <begin position="4"/>
        <end position="31"/>
    </location>
</feature>
<evidence type="ECO:0000256" key="1">
    <source>
        <dbReference type="ARBA" id="ARBA00000085"/>
    </source>
</evidence>
<dbReference type="SUPFAM" id="SSF55874">
    <property type="entry name" value="ATPase domain of HSP90 chaperone/DNA topoisomerase II/histidine kinase"/>
    <property type="match status" value="1"/>
</dbReference>
<dbReference type="AlphaFoldDB" id="A0A2A6RIB3"/>
<dbReference type="SMART" id="SM00388">
    <property type="entry name" value="HisKA"/>
    <property type="match status" value="1"/>
</dbReference>
<dbReference type="InterPro" id="IPR005467">
    <property type="entry name" value="His_kinase_dom"/>
</dbReference>
<evidence type="ECO:0000256" key="4">
    <source>
        <dbReference type="ARBA" id="ARBA00022679"/>
    </source>
</evidence>
<dbReference type="InterPro" id="IPR003594">
    <property type="entry name" value="HATPase_dom"/>
</dbReference>
<evidence type="ECO:0000256" key="3">
    <source>
        <dbReference type="ARBA" id="ARBA00022553"/>
    </source>
</evidence>
<keyword evidence="12" id="KW-1185">Reference proteome</keyword>
<dbReference type="PRINTS" id="PR00344">
    <property type="entry name" value="BCTRLSENSOR"/>
</dbReference>
<comment type="caution">
    <text evidence="11">The sequence shown here is derived from an EMBL/GenBank/DDBJ whole genome shotgun (WGS) entry which is preliminary data.</text>
</comment>
<evidence type="ECO:0000256" key="9">
    <source>
        <dbReference type="SAM" id="Coils"/>
    </source>
</evidence>
<gene>
    <name evidence="11" type="ORF">CJ255_12950</name>
</gene>
<dbReference type="RefSeq" id="WP_097644527.1">
    <property type="nucleotide sequence ID" value="NZ_NQWI01000058.1"/>
</dbReference>
<organism evidence="11 12">
    <name type="scientific">Candidatus Viridilinea mediisalina</name>
    <dbReference type="NCBI Taxonomy" id="2024553"/>
    <lineage>
        <taxon>Bacteria</taxon>
        <taxon>Bacillati</taxon>
        <taxon>Chloroflexota</taxon>
        <taxon>Chloroflexia</taxon>
        <taxon>Chloroflexales</taxon>
        <taxon>Chloroflexineae</taxon>
        <taxon>Oscillochloridaceae</taxon>
        <taxon>Candidatus Viridilinea</taxon>
    </lineage>
</organism>
<dbReference type="OrthoDB" id="9784397at2"/>
<feature type="domain" description="Histidine kinase" evidence="10">
    <location>
        <begin position="256"/>
        <end position="469"/>
    </location>
</feature>
<evidence type="ECO:0000313" key="12">
    <source>
        <dbReference type="Proteomes" id="UP000220527"/>
    </source>
</evidence>
<dbReference type="Pfam" id="PF00512">
    <property type="entry name" value="HisKA"/>
    <property type="match status" value="1"/>
</dbReference>
<dbReference type="PANTHER" id="PTHR43065">
    <property type="entry name" value="SENSOR HISTIDINE KINASE"/>
    <property type="match status" value="1"/>
</dbReference>
<dbReference type="SUPFAM" id="SSF47384">
    <property type="entry name" value="Homodimeric domain of signal transducing histidine kinase"/>
    <property type="match status" value="1"/>
</dbReference>
<evidence type="ECO:0000256" key="8">
    <source>
        <dbReference type="ARBA" id="ARBA00023012"/>
    </source>
</evidence>
<dbReference type="Gene3D" id="3.30.450.40">
    <property type="match status" value="1"/>
</dbReference>
<dbReference type="InterPro" id="IPR003661">
    <property type="entry name" value="HisK_dim/P_dom"/>
</dbReference>
<dbReference type="EMBL" id="NQWI01000058">
    <property type="protein sequence ID" value="PDW02625.1"/>
    <property type="molecule type" value="Genomic_DNA"/>
</dbReference>
<evidence type="ECO:0000259" key="10">
    <source>
        <dbReference type="PROSITE" id="PS50109"/>
    </source>
</evidence>
<dbReference type="CDD" id="cd00082">
    <property type="entry name" value="HisKA"/>
    <property type="match status" value="1"/>
</dbReference>
<dbReference type="InterPro" id="IPR036097">
    <property type="entry name" value="HisK_dim/P_sf"/>
</dbReference>
<evidence type="ECO:0000256" key="7">
    <source>
        <dbReference type="ARBA" id="ARBA00022840"/>
    </source>
</evidence>
<keyword evidence="7" id="KW-0067">ATP-binding</keyword>
<evidence type="ECO:0000256" key="6">
    <source>
        <dbReference type="ARBA" id="ARBA00022777"/>
    </source>
</evidence>
<keyword evidence="4" id="KW-0808">Transferase</keyword>
<comment type="catalytic activity">
    <reaction evidence="1">
        <text>ATP + protein L-histidine = ADP + protein N-phospho-L-histidine.</text>
        <dbReference type="EC" id="2.7.13.3"/>
    </reaction>
</comment>
<dbReference type="PANTHER" id="PTHR43065:SF46">
    <property type="entry name" value="C4-DICARBOXYLATE TRANSPORT SENSOR PROTEIN DCTB"/>
    <property type="match status" value="1"/>
</dbReference>
<keyword evidence="6 11" id="KW-0418">Kinase</keyword>
<dbReference type="Gene3D" id="3.30.565.10">
    <property type="entry name" value="Histidine kinase-like ATPase, C-terminal domain"/>
    <property type="match status" value="1"/>
</dbReference>
<evidence type="ECO:0000313" key="11">
    <source>
        <dbReference type="EMBL" id="PDW02625.1"/>
    </source>
</evidence>
<dbReference type="Pfam" id="PF02518">
    <property type="entry name" value="HATPase_c"/>
    <property type="match status" value="1"/>
</dbReference>
<accession>A0A2A6RIB3</accession>
<keyword evidence="3" id="KW-0597">Phosphoprotein</keyword>
<dbReference type="EC" id="2.7.13.3" evidence="2"/>
<dbReference type="InterPro" id="IPR036890">
    <property type="entry name" value="HATPase_C_sf"/>
</dbReference>
<keyword evidence="5" id="KW-0547">Nucleotide-binding</keyword>
<dbReference type="InterPro" id="IPR029016">
    <property type="entry name" value="GAF-like_dom_sf"/>
</dbReference>
<proteinExistence type="predicted"/>
<dbReference type="Proteomes" id="UP000220527">
    <property type="component" value="Unassembled WGS sequence"/>
</dbReference>
<evidence type="ECO:0000256" key="2">
    <source>
        <dbReference type="ARBA" id="ARBA00012438"/>
    </source>
</evidence>
<dbReference type="Gene3D" id="1.10.287.130">
    <property type="match status" value="1"/>
</dbReference>
<dbReference type="GO" id="GO:0005524">
    <property type="term" value="F:ATP binding"/>
    <property type="evidence" value="ECO:0007669"/>
    <property type="project" value="UniProtKB-KW"/>
</dbReference>
<sequence>MDEIEQLRGYIGELEERLRAAEAHAANVAREAELQQSRALDLSARLSAILSISAALLISRDVNAIVQLVVREAGCLFAGTHAVQLFLLDQESERIDLRASSGNGDSQCGYVLAKLAVLAPRAMLLVGPELEHALAHCHQQHANQAQGCANAHVCPPASALLGPLRVESMRMGAIVLYGYHPNKRYYPRDLPFVQALADLTAVAIDEVMQRVHAATLQRDLAITQSLHAEAQARLNTAQAQLLQSAKLAAVGELSASVAHEINNPLYAARNSLYLVEQDIAPDAPQHAFLAIAQQELGRIARIITRMRDFYRPAKAELAATNVNTLLRETLELVQTHLRHGHIHAIATLNPELPCTVAHADQLRQVFLNIILNACDAMPYGGDLRVTTQLLQARPEAPATIGVYITDTGLGIPPEHLPHLFEPFYTTKAQGTGLGLAISAHIVTQHGGRITVESAQGQGTAFTILLPVHG</sequence>
<protein>
    <recommendedName>
        <fullName evidence="2">histidine kinase</fullName>
        <ecNumber evidence="2">2.7.13.3</ecNumber>
    </recommendedName>
</protein>
<dbReference type="PROSITE" id="PS50109">
    <property type="entry name" value="HIS_KIN"/>
    <property type="match status" value="1"/>
</dbReference>
<dbReference type="SUPFAM" id="SSF55781">
    <property type="entry name" value="GAF domain-like"/>
    <property type="match status" value="1"/>
</dbReference>
<name>A0A2A6RIB3_9CHLR</name>
<dbReference type="InterPro" id="IPR004358">
    <property type="entry name" value="Sig_transdc_His_kin-like_C"/>
</dbReference>
<reference evidence="12" key="1">
    <citation type="submission" date="2017-08" db="EMBL/GenBank/DDBJ databases">
        <authorList>
            <person name="Grouzdev D.S."/>
            <person name="Gaisin V.A."/>
            <person name="Rysina M.S."/>
            <person name="Gorlenko V.M."/>
        </authorList>
    </citation>
    <scope>NUCLEOTIDE SEQUENCE [LARGE SCALE GENOMIC DNA]</scope>
    <source>
        <strain evidence="12">Kir15-3F</strain>
    </source>
</reference>
<dbReference type="SMART" id="SM00387">
    <property type="entry name" value="HATPase_c"/>
    <property type="match status" value="1"/>
</dbReference>